<dbReference type="RefSeq" id="WP_035121526.1">
    <property type="nucleotide sequence ID" value="NZ_JRNE01000041.1"/>
</dbReference>
<keyword evidence="1" id="KW-1133">Transmembrane helix</keyword>
<name>A0A096A8R7_9CORY</name>
<evidence type="ECO:0008006" key="4">
    <source>
        <dbReference type="Google" id="ProtNLM"/>
    </source>
</evidence>
<dbReference type="InterPro" id="IPR021299">
    <property type="entry name" value="DUF2871"/>
</dbReference>
<feature type="transmembrane region" description="Helical" evidence="1">
    <location>
        <begin position="70"/>
        <end position="94"/>
    </location>
</feature>
<protein>
    <recommendedName>
        <fullName evidence="4">Zinc-binding alcohol dehydrogenase</fullName>
    </recommendedName>
</protein>
<evidence type="ECO:0000256" key="1">
    <source>
        <dbReference type="SAM" id="Phobius"/>
    </source>
</evidence>
<accession>A0A096A8R7</accession>
<evidence type="ECO:0000313" key="3">
    <source>
        <dbReference type="Proteomes" id="UP000029548"/>
    </source>
</evidence>
<feature type="transmembrane region" description="Helical" evidence="1">
    <location>
        <begin position="5"/>
        <end position="22"/>
    </location>
</feature>
<evidence type="ECO:0000313" key="2">
    <source>
        <dbReference type="EMBL" id="KGF17254.1"/>
    </source>
</evidence>
<proteinExistence type="predicted"/>
<keyword evidence="1" id="KW-0472">Membrane</keyword>
<comment type="caution">
    <text evidence="2">The sequence shown here is derived from an EMBL/GenBank/DDBJ whole genome shotgun (WGS) entry which is preliminary data.</text>
</comment>
<sequence>MRKLYIAAATYLGFGLFAGVFYREWTRVFDAVETSQLNTLHTHLLVLGTFFFLIALALEKLFRLSAHKSFNAWFIVHNIALVWTIGFMLANGIVHTTGNGDAWGAMWSGMAGLGHILLTIAFIMFFMILGKRIRRVELDETKAATNPAPSV</sequence>
<dbReference type="Proteomes" id="UP000029548">
    <property type="component" value="Unassembled WGS sequence"/>
</dbReference>
<dbReference type="Pfam" id="PF11070">
    <property type="entry name" value="DUF2871"/>
    <property type="match status" value="1"/>
</dbReference>
<feature type="transmembrane region" description="Helical" evidence="1">
    <location>
        <begin position="106"/>
        <end position="129"/>
    </location>
</feature>
<gene>
    <name evidence="2" type="ORF">HMPREF1650_04825</name>
</gene>
<dbReference type="AlphaFoldDB" id="A0A096A8R7"/>
<keyword evidence="1" id="KW-0812">Transmembrane</keyword>
<organism evidence="2 3">
    <name type="scientific">Corynebacterium freneyi DNF00450</name>
    <dbReference type="NCBI Taxonomy" id="1287475"/>
    <lineage>
        <taxon>Bacteria</taxon>
        <taxon>Bacillati</taxon>
        <taxon>Actinomycetota</taxon>
        <taxon>Actinomycetes</taxon>
        <taxon>Mycobacteriales</taxon>
        <taxon>Corynebacteriaceae</taxon>
        <taxon>Corynebacterium</taxon>
    </lineage>
</organism>
<reference evidence="2 3" key="1">
    <citation type="submission" date="2014-07" db="EMBL/GenBank/DDBJ databases">
        <authorList>
            <person name="McCorrison J."/>
            <person name="Sanka R."/>
            <person name="Torralba M."/>
            <person name="Gillis M."/>
            <person name="Haft D.H."/>
            <person name="Methe B."/>
            <person name="Sutton G."/>
            <person name="Nelson K.E."/>
        </authorList>
    </citation>
    <scope>NUCLEOTIDE SEQUENCE [LARGE SCALE GENOMIC DNA]</scope>
    <source>
        <strain evidence="2 3">DNF00450</strain>
    </source>
</reference>
<feature type="transmembrane region" description="Helical" evidence="1">
    <location>
        <begin position="42"/>
        <end position="58"/>
    </location>
</feature>
<dbReference type="eggNOG" id="ENOG5032RUD">
    <property type="taxonomic scope" value="Bacteria"/>
</dbReference>
<dbReference type="EMBL" id="JRNE01000041">
    <property type="protein sequence ID" value="KGF17254.1"/>
    <property type="molecule type" value="Genomic_DNA"/>
</dbReference>